<reference evidence="3" key="1">
    <citation type="submission" date="2020-12" db="EMBL/GenBank/DDBJ databases">
        <title>WGS assembly of Carya illinoinensis cv. Pawnee.</title>
        <authorList>
            <person name="Platts A."/>
            <person name="Shu S."/>
            <person name="Wright S."/>
            <person name="Barry K."/>
            <person name="Edger P."/>
            <person name="Pires J.C."/>
            <person name="Schmutz J."/>
        </authorList>
    </citation>
    <scope>NUCLEOTIDE SEQUENCE</scope>
    <source>
        <tissue evidence="3">Leaf</tissue>
    </source>
</reference>
<dbReference type="PROSITE" id="PS51485">
    <property type="entry name" value="PHYTOCYANIN"/>
    <property type="match status" value="1"/>
</dbReference>
<dbReference type="InterPro" id="IPR003245">
    <property type="entry name" value="Phytocyanin_dom"/>
</dbReference>
<sequence length="146" mass="16532">MAFSQGNAQKGFILLLLTASLLVLMSEAKTIVVGGSNGWNFGFNYTDWAIKNSPFYINDKLVFKYAAPSNTSAHNVYLLPNLWSFINCDFRKARVVANANQGSGKGFEFVLKQWRPYYFACAVNNGVHCSQGQMKFFAIPWPRRHY</sequence>
<dbReference type="Proteomes" id="UP000811609">
    <property type="component" value="Chromosome 15"/>
</dbReference>
<protein>
    <recommendedName>
        <fullName evidence="2">Phytocyanin domain-containing protein</fullName>
    </recommendedName>
</protein>
<feature type="chain" id="PRO_5035910203" description="Phytocyanin domain-containing protein" evidence="1">
    <location>
        <begin position="29"/>
        <end position="146"/>
    </location>
</feature>
<dbReference type="Pfam" id="PF02298">
    <property type="entry name" value="Cu_bind_like"/>
    <property type="match status" value="1"/>
</dbReference>
<evidence type="ECO:0000313" key="4">
    <source>
        <dbReference type="Proteomes" id="UP000811609"/>
    </source>
</evidence>
<proteinExistence type="predicted"/>
<feature type="domain" description="Phytocyanin" evidence="2">
    <location>
        <begin position="29"/>
        <end position="142"/>
    </location>
</feature>
<name>A0A8T1N8K7_CARIL</name>
<dbReference type="SUPFAM" id="SSF49503">
    <property type="entry name" value="Cupredoxins"/>
    <property type="match status" value="1"/>
</dbReference>
<dbReference type="PANTHER" id="PTHR34052:SF2">
    <property type="entry name" value="PLASTOCYANIN-LIKE DOMAIN PROTEIN"/>
    <property type="match status" value="1"/>
</dbReference>
<feature type="signal peptide" evidence="1">
    <location>
        <begin position="1"/>
        <end position="28"/>
    </location>
</feature>
<organism evidence="3 4">
    <name type="scientific">Carya illinoinensis</name>
    <name type="common">Pecan</name>
    <dbReference type="NCBI Taxonomy" id="32201"/>
    <lineage>
        <taxon>Eukaryota</taxon>
        <taxon>Viridiplantae</taxon>
        <taxon>Streptophyta</taxon>
        <taxon>Embryophyta</taxon>
        <taxon>Tracheophyta</taxon>
        <taxon>Spermatophyta</taxon>
        <taxon>Magnoliopsida</taxon>
        <taxon>eudicotyledons</taxon>
        <taxon>Gunneridae</taxon>
        <taxon>Pentapetalae</taxon>
        <taxon>rosids</taxon>
        <taxon>fabids</taxon>
        <taxon>Fagales</taxon>
        <taxon>Juglandaceae</taxon>
        <taxon>Carya</taxon>
    </lineage>
</organism>
<dbReference type="PANTHER" id="PTHR34052">
    <property type="entry name" value="GLYCINE-RICH PROTEIN-LIKE"/>
    <property type="match status" value="1"/>
</dbReference>
<evidence type="ECO:0000256" key="1">
    <source>
        <dbReference type="SAM" id="SignalP"/>
    </source>
</evidence>
<keyword evidence="4" id="KW-1185">Reference proteome</keyword>
<dbReference type="EMBL" id="CM031823">
    <property type="protein sequence ID" value="KAG6626635.1"/>
    <property type="molecule type" value="Genomic_DNA"/>
</dbReference>
<dbReference type="GO" id="GO:0009055">
    <property type="term" value="F:electron transfer activity"/>
    <property type="evidence" value="ECO:0007669"/>
    <property type="project" value="InterPro"/>
</dbReference>
<comment type="caution">
    <text evidence="3">The sequence shown here is derived from an EMBL/GenBank/DDBJ whole genome shotgun (WGS) entry which is preliminary data.</text>
</comment>
<gene>
    <name evidence="3" type="ORF">CIPAW_15G064000</name>
</gene>
<dbReference type="Gene3D" id="2.60.40.420">
    <property type="entry name" value="Cupredoxins - blue copper proteins"/>
    <property type="match status" value="1"/>
</dbReference>
<evidence type="ECO:0000313" key="3">
    <source>
        <dbReference type="EMBL" id="KAG6626635.1"/>
    </source>
</evidence>
<evidence type="ECO:0000259" key="2">
    <source>
        <dbReference type="PROSITE" id="PS51485"/>
    </source>
</evidence>
<keyword evidence="1" id="KW-0732">Signal</keyword>
<dbReference type="OrthoDB" id="1839683at2759"/>
<accession>A0A8T1N8K7</accession>
<dbReference type="AlphaFoldDB" id="A0A8T1N8K7"/>
<dbReference type="InterPro" id="IPR008972">
    <property type="entry name" value="Cupredoxin"/>
</dbReference>